<proteinExistence type="predicted"/>
<protein>
    <recommendedName>
        <fullName evidence="1">Methyltransferase domain-containing protein</fullName>
    </recommendedName>
</protein>
<comment type="caution">
    <text evidence="2">The sequence shown here is derived from an EMBL/GenBank/DDBJ whole genome shotgun (WGS) entry which is preliminary data.</text>
</comment>
<dbReference type="InterPro" id="IPR041698">
    <property type="entry name" value="Methyltransf_25"/>
</dbReference>
<dbReference type="EMBL" id="LAZR01000343">
    <property type="protein sequence ID" value="KKN73479.1"/>
    <property type="molecule type" value="Genomic_DNA"/>
</dbReference>
<dbReference type="AlphaFoldDB" id="A0A0F9T2M3"/>
<sequence>MFLKKIVALLDKSGSAYWKSIDGLEYTKRNIMSPQELDEFHLKTYGITRTNLNQHFIGDLSRNSLILEIGSNIGNQLLLLQKMGFQHLMGFEINNYAVRCANRKGVQTLQCDILKTSKYDSTFDLVFTSGVLMHINPLKINTALEHIIKRTRKYIWGFEAYAKSYSPFIYRKRTDLLWKAPFVDFYTRLGLKLINEKKLKCKETGNIYSMFLFQKTWSRLNYEHPHYQPKNST</sequence>
<evidence type="ECO:0000313" key="2">
    <source>
        <dbReference type="EMBL" id="KKN73479.1"/>
    </source>
</evidence>
<dbReference type="Gene3D" id="3.40.50.150">
    <property type="entry name" value="Vaccinia Virus protein VP39"/>
    <property type="match status" value="1"/>
</dbReference>
<feature type="domain" description="Methyltransferase" evidence="1">
    <location>
        <begin position="66"/>
        <end position="150"/>
    </location>
</feature>
<reference evidence="2" key="1">
    <citation type="journal article" date="2015" name="Nature">
        <title>Complex archaea that bridge the gap between prokaryotes and eukaryotes.</title>
        <authorList>
            <person name="Spang A."/>
            <person name="Saw J.H."/>
            <person name="Jorgensen S.L."/>
            <person name="Zaremba-Niedzwiedzka K."/>
            <person name="Martijn J."/>
            <person name="Lind A.E."/>
            <person name="van Eijk R."/>
            <person name="Schleper C."/>
            <person name="Guy L."/>
            <person name="Ettema T.J."/>
        </authorList>
    </citation>
    <scope>NUCLEOTIDE SEQUENCE</scope>
</reference>
<accession>A0A0F9T2M3</accession>
<dbReference type="InterPro" id="IPR029063">
    <property type="entry name" value="SAM-dependent_MTases_sf"/>
</dbReference>
<dbReference type="CDD" id="cd02440">
    <property type="entry name" value="AdoMet_MTases"/>
    <property type="match status" value="1"/>
</dbReference>
<organism evidence="2">
    <name type="scientific">marine sediment metagenome</name>
    <dbReference type="NCBI Taxonomy" id="412755"/>
    <lineage>
        <taxon>unclassified sequences</taxon>
        <taxon>metagenomes</taxon>
        <taxon>ecological metagenomes</taxon>
    </lineage>
</organism>
<evidence type="ECO:0000259" key="1">
    <source>
        <dbReference type="Pfam" id="PF13649"/>
    </source>
</evidence>
<gene>
    <name evidence="2" type="ORF">LCGC14_0400540</name>
</gene>
<name>A0A0F9T2M3_9ZZZZ</name>
<dbReference type="SUPFAM" id="SSF53335">
    <property type="entry name" value="S-adenosyl-L-methionine-dependent methyltransferases"/>
    <property type="match status" value="1"/>
</dbReference>
<dbReference type="Pfam" id="PF13649">
    <property type="entry name" value="Methyltransf_25"/>
    <property type="match status" value="1"/>
</dbReference>